<proteinExistence type="predicted"/>
<evidence type="ECO:0000256" key="1">
    <source>
        <dbReference type="SAM" id="Phobius"/>
    </source>
</evidence>
<feature type="transmembrane region" description="Helical" evidence="1">
    <location>
        <begin position="20"/>
        <end position="39"/>
    </location>
</feature>
<keyword evidence="1" id="KW-0472">Membrane</keyword>
<evidence type="ECO:0000313" key="3">
    <source>
        <dbReference type="Proteomes" id="UP000266889"/>
    </source>
</evidence>
<accession>A0A3N9XBU2</accession>
<dbReference type="AlphaFoldDB" id="A0A3N9XBU2"/>
<dbReference type="Proteomes" id="UP000266889">
    <property type="component" value="Unassembled WGS sequence"/>
</dbReference>
<organism evidence="2 3">
    <name type="scientific">Micromonospora arida</name>
    <dbReference type="NCBI Taxonomy" id="2203715"/>
    <lineage>
        <taxon>Bacteria</taxon>
        <taxon>Bacillati</taxon>
        <taxon>Actinomycetota</taxon>
        <taxon>Actinomycetes</taxon>
        <taxon>Micromonosporales</taxon>
        <taxon>Micromonosporaceae</taxon>
        <taxon>Micromonospora</taxon>
    </lineage>
</organism>
<keyword evidence="1" id="KW-1133">Transmembrane helix</keyword>
<name>A0A3N9XBU2_9ACTN</name>
<dbReference type="EMBL" id="QGSY01000284">
    <property type="protein sequence ID" value="RQX03907.1"/>
    <property type="molecule type" value="Genomic_DNA"/>
</dbReference>
<protein>
    <submittedName>
        <fullName evidence="2">Uncharacterized protein</fullName>
    </submittedName>
</protein>
<keyword evidence="3" id="KW-1185">Reference proteome</keyword>
<sequence length="66" mass="6632">MTIVEPPTPRSPRAVLGPVTHPWTVAVVLMLIAVADAALVSAGALPVLSAWVVLALAAGYSISGSV</sequence>
<reference evidence="2 3" key="1">
    <citation type="submission" date="2018-05" db="EMBL/GenBank/DDBJ databases">
        <title>Micromonospora from Atacama Desert.</title>
        <authorList>
            <person name="Carro L."/>
            <person name="Goodfellow M."/>
            <person name="Klenk H.-P."/>
        </authorList>
    </citation>
    <scope>NUCLEOTIDE SEQUENCE [LARGE SCALE GENOMIC DNA]</scope>
    <source>
        <strain evidence="2 3">LB32</strain>
    </source>
</reference>
<evidence type="ECO:0000313" key="2">
    <source>
        <dbReference type="EMBL" id="RQX03907.1"/>
    </source>
</evidence>
<feature type="transmembrane region" description="Helical" evidence="1">
    <location>
        <begin position="44"/>
        <end position="63"/>
    </location>
</feature>
<comment type="caution">
    <text evidence="2">The sequence shown here is derived from an EMBL/GenBank/DDBJ whole genome shotgun (WGS) entry which is preliminary data.</text>
</comment>
<gene>
    <name evidence="2" type="ORF">DLJ58_29040</name>
</gene>
<keyword evidence="1" id="KW-0812">Transmembrane</keyword>